<proteinExistence type="inferred from homology"/>
<sequence length="992" mass="113673">MYFHPGEKTLLEKLYRIASGYKKLQDFITNNIYRREPKQVHGKDQEAQDEAGNSQPKCGMYLQAFCDGLSQTLDPYRDDLVELEKKALADPHLTLSGVFCHVDKYSELFLVLVSITEEITIQKIHGSCMLNYLNRKLNTHVDEVKLSIECILFSCHKVLFKQLTSWLLYGRIIDRYGEFFIHKVSGDSTTVSLMGTSGNTIDMKETTVPENVPDTLYPNFCDYKIRFEMLPSYIVPSLAYKILVIGQTILMFRTDSKSRNSYRYVQPLRVLLYGHLAASRVLPNSPTRGNKRSGGTASWSSVAQFHVGQKTPLKEINRCKMCMCAFFVKTTLPIFRRPHGSSVGAALSISGTEPSAVNMTFEEKVKACTRQIVFKLFLGTSWTEREQDADHHSEQLKTFSSYSPPSAQRYATLSFPTMKLAKKNRHVLLVSKTANPKLRKAILKVVDLEVITTLAEYATLFVKHVEVSPTISLAIEKTLLLKPAHYHIHRVDVKSVTVPKGSKSVTLCWPFDLTPDSAGQDSHTSLQTEGNVRFELQFKIDLDTAITCLFYSEYEGTVLIDSNRERTTPSHSVWCVRPLLRLFAVAKDAGWSLRRFTDLYSTADLCKNDRLAVTLFKRRFGRCPRCTSSGAQTCVPSLDIKGESFKLTEEGSFIWGGKEEALFKKMYDLQNMQRFDLTSFEDVIGEIRTCVAEHLWQLAVEKAEMFTQIKLMKDFFLLGRGELFLEFIKLADITLKKTPSSTSRRENGWTGLTLKYRVSWPLHLLFSESVLTNYNEMFHFLIRVKKVQIELHDVWISHMQTKTKNVSLCEPIVWQLRMNLMFFVDNLQYYLQVDVLESQYMMMQSVINETKDFDIVQKAHSTFLANILSQSFLLMNNPVSERRLSDESSNPDVNGMRENPVHRGLALFLSLCEKFCYRVSEWSGSSPLNQEAREELNEMGQQQEYLIKLLMQMLSSLRSHPCGAYLSQLLLRLDFNRWFSHNNGMVVSVTQS</sequence>
<dbReference type="GO" id="GO:0031122">
    <property type="term" value="P:cytoplasmic microtubule organization"/>
    <property type="evidence" value="ECO:0007669"/>
    <property type="project" value="TreeGrafter"/>
</dbReference>
<evidence type="ECO:0000256" key="2">
    <source>
        <dbReference type="ARBA" id="ARBA00010337"/>
    </source>
</evidence>
<evidence type="ECO:0000259" key="7">
    <source>
        <dbReference type="Pfam" id="PF04130"/>
    </source>
</evidence>
<dbReference type="Pfam" id="PF04130">
    <property type="entry name" value="GCP_C_terminal"/>
    <property type="match status" value="1"/>
</dbReference>
<name>A0A7R9EIE3_9NEOP</name>
<dbReference type="PANTHER" id="PTHR19302:SF27">
    <property type="entry name" value="GAMMA-TUBULIN COMPLEX COMPONENT 4"/>
    <property type="match status" value="1"/>
</dbReference>
<dbReference type="GO" id="GO:0000930">
    <property type="term" value="C:gamma-tubulin complex"/>
    <property type="evidence" value="ECO:0007669"/>
    <property type="project" value="TreeGrafter"/>
</dbReference>
<evidence type="ECO:0000256" key="1">
    <source>
        <dbReference type="ARBA" id="ARBA00004267"/>
    </source>
</evidence>
<dbReference type="GO" id="GO:0051225">
    <property type="term" value="P:spindle assembly"/>
    <property type="evidence" value="ECO:0007669"/>
    <property type="project" value="TreeGrafter"/>
</dbReference>
<comment type="similarity">
    <text evidence="2 6">Belongs to the TUBGCP family.</text>
</comment>
<feature type="domain" description="Gamma tubulin complex component C-terminal" evidence="7">
    <location>
        <begin position="746"/>
        <end position="979"/>
    </location>
</feature>
<dbReference type="Pfam" id="PF17681">
    <property type="entry name" value="GCP_N_terminal"/>
    <property type="match status" value="1"/>
</dbReference>
<comment type="subcellular location">
    <subcellularLocation>
        <location evidence="1 6">Cytoplasm</location>
        <location evidence="1 6">Cytoskeleton</location>
        <location evidence="1 6">Microtubule organizing center</location>
    </subcellularLocation>
</comment>
<evidence type="ECO:0000256" key="6">
    <source>
        <dbReference type="RuleBase" id="RU363050"/>
    </source>
</evidence>
<dbReference type="Gene3D" id="1.20.120.1900">
    <property type="entry name" value="Gamma-tubulin complex, C-terminal domain"/>
    <property type="match status" value="1"/>
</dbReference>
<dbReference type="GO" id="GO:0051321">
    <property type="term" value="P:meiotic cell cycle"/>
    <property type="evidence" value="ECO:0007669"/>
    <property type="project" value="TreeGrafter"/>
</dbReference>
<dbReference type="GO" id="GO:0051011">
    <property type="term" value="F:microtubule minus-end binding"/>
    <property type="evidence" value="ECO:0007669"/>
    <property type="project" value="TreeGrafter"/>
</dbReference>
<evidence type="ECO:0000256" key="3">
    <source>
        <dbReference type="ARBA" id="ARBA00022490"/>
    </source>
</evidence>
<dbReference type="InterPro" id="IPR007259">
    <property type="entry name" value="GCP"/>
</dbReference>
<dbReference type="InterPro" id="IPR041470">
    <property type="entry name" value="GCP_N"/>
</dbReference>
<dbReference type="EMBL" id="OB796486">
    <property type="protein sequence ID" value="CAD7433487.1"/>
    <property type="molecule type" value="Genomic_DNA"/>
</dbReference>
<accession>A0A7R9EIE3</accession>
<evidence type="ECO:0000256" key="5">
    <source>
        <dbReference type="ARBA" id="ARBA00023212"/>
    </source>
</evidence>
<dbReference type="GO" id="GO:0000922">
    <property type="term" value="C:spindle pole"/>
    <property type="evidence" value="ECO:0007669"/>
    <property type="project" value="InterPro"/>
</dbReference>
<keyword evidence="3 6" id="KW-0963">Cytoplasm</keyword>
<evidence type="ECO:0000256" key="4">
    <source>
        <dbReference type="ARBA" id="ARBA00022701"/>
    </source>
</evidence>
<dbReference type="InterPro" id="IPR042241">
    <property type="entry name" value="GCP_C_sf"/>
</dbReference>
<evidence type="ECO:0000259" key="8">
    <source>
        <dbReference type="Pfam" id="PF17681"/>
    </source>
</evidence>
<dbReference type="AlphaFoldDB" id="A0A7R9EIE3"/>
<dbReference type="GO" id="GO:0000278">
    <property type="term" value="P:mitotic cell cycle"/>
    <property type="evidence" value="ECO:0007669"/>
    <property type="project" value="TreeGrafter"/>
</dbReference>
<dbReference type="PANTHER" id="PTHR19302">
    <property type="entry name" value="GAMMA TUBULIN COMPLEX PROTEIN"/>
    <property type="match status" value="1"/>
</dbReference>
<dbReference type="GO" id="GO:0005874">
    <property type="term" value="C:microtubule"/>
    <property type="evidence" value="ECO:0007669"/>
    <property type="project" value="UniProtKB-KW"/>
</dbReference>
<evidence type="ECO:0000313" key="9">
    <source>
        <dbReference type="EMBL" id="CAD7433487.1"/>
    </source>
</evidence>
<protein>
    <recommendedName>
        <fullName evidence="6">Gamma-tubulin complex component</fullName>
    </recommendedName>
</protein>
<reference evidence="9" key="1">
    <citation type="submission" date="2020-11" db="EMBL/GenBank/DDBJ databases">
        <authorList>
            <person name="Tran Van P."/>
        </authorList>
    </citation>
    <scope>NUCLEOTIDE SEQUENCE</scope>
</reference>
<keyword evidence="4 6" id="KW-0493">Microtubule</keyword>
<dbReference type="GO" id="GO:0007020">
    <property type="term" value="P:microtubule nucleation"/>
    <property type="evidence" value="ECO:0007669"/>
    <property type="project" value="InterPro"/>
</dbReference>
<gene>
    <name evidence="9" type="ORF">TMSB3V08_LOCUS10161</name>
</gene>
<dbReference type="GO" id="GO:0043015">
    <property type="term" value="F:gamma-tubulin binding"/>
    <property type="evidence" value="ECO:0007669"/>
    <property type="project" value="InterPro"/>
</dbReference>
<keyword evidence="5 6" id="KW-0206">Cytoskeleton</keyword>
<feature type="domain" description="Gamma tubulin complex component protein N-terminal" evidence="8">
    <location>
        <begin position="4"/>
        <end position="260"/>
    </location>
</feature>
<organism evidence="9">
    <name type="scientific">Timema monikensis</name>
    <dbReference type="NCBI Taxonomy" id="170555"/>
    <lineage>
        <taxon>Eukaryota</taxon>
        <taxon>Metazoa</taxon>
        <taxon>Ecdysozoa</taxon>
        <taxon>Arthropoda</taxon>
        <taxon>Hexapoda</taxon>
        <taxon>Insecta</taxon>
        <taxon>Pterygota</taxon>
        <taxon>Neoptera</taxon>
        <taxon>Polyneoptera</taxon>
        <taxon>Phasmatodea</taxon>
        <taxon>Timematodea</taxon>
        <taxon>Timematoidea</taxon>
        <taxon>Timematidae</taxon>
        <taxon>Timema</taxon>
    </lineage>
</organism>
<dbReference type="InterPro" id="IPR040457">
    <property type="entry name" value="GCP_C"/>
</dbReference>